<dbReference type="Proteomes" id="UP000091820">
    <property type="component" value="Unassembled WGS sequence"/>
</dbReference>
<evidence type="ECO:0000313" key="3">
    <source>
        <dbReference type="Proteomes" id="UP000091820"/>
    </source>
</evidence>
<feature type="transmembrane region" description="Helical" evidence="1">
    <location>
        <begin position="54"/>
        <end position="77"/>
    </location>
</feature>
<keyword evidence="1" id="KW-0472">Membrane</keyword>
<sequence>MICKLVDSYRSVVIIKNKSACISRAPVAVVVSISASVLYDNVTCKQKSYFKLRFMMHGVPSLLDFFIMDFCIYHTQFLLYSKVTYFCAVVVVTMCALAPRCGSK</sequence>
<name>A0A1A9WL67_9MUSC</name>
<evidence type="ECO:0000256" key="1">
    <source>
        <dbReference type="SAM" id="Phobius"/>
    </source>
</evidence>
<protein>
    <submittedName>
        <fullName evidence="2">Uncharacterized protein</fullName>
    </submittedName>
</protein>
<keyword evidence="3" id="KW-1185">Reference proteome</keyword>
<keyword evidence="1" id="KW-0812">Transmembrane</keyword>
<accession>A0A1A9WL67</accession>
<proteinExistence type="predicted"/>
<reference evidence="3" key="1">
    <citation type="submission" date="2014-03" db="EMBL/GenBank/DDBJ databases">
        <authorList>
            <person name="Aksoy S."/>
            <person name="Warren W."/>
            <person name="Wilson R.K."/>
        </authorList>
    </citation>
    <scope>NUCLEOTIDE SEQUENCE [LARGE SCALE GENOMIC DNA]</scope>
    <source>
        <strain evidence="3">IAEA</strain>
    </source>
</reference>
<evidence type="ECO:0000313" key="2">
    <source>
        <dbReference type="EnsemblMetazoa" id="GBRI023620-PA"/>
    </source>
</evidence>
<keyword evidence="1" id="KW-1133">Transmembrane helix</keyword>
<dbReference type="VEuPathDB" id="VectorBase:GBRI023620"/>
<dbReference type="AlphaFoldDB" id="A0A1A9WL67"/>
<feature type="transmembrane region" description="Helical" evidence="1">
    <location>
        <begin position="83"/>
        <end position="102"/>
    </location>
</feature>
<organism evidence="2 3">
    <name type="scientific">Glossina brevipalpis</name>
    <dbReference type="NCBI Taxonomy" id="37001"/>
    <lineage>
        <taxon>Eukaryota</taxon>
        <taxon>Metazoa</taxon>
        <taxon>Ecdysozoa</taxon>
        <taxon>Arthropoda</taxon>
        <taxon>Hexapoda</taxon>
        <taxon>Insecta</taxon>
        <taxon>Pterygota</taxon>
        <taxon>Neoptera</taxon>
        <taxon>Endopterygota</taxon>
        <taxon>Diptera</taxon>
        <taxon>Brachycera</taxon>
        <taxon>Muscomorpha</taxon>
        <taxon>Hippoboscoidea</taxon>
        <taxon>Glossinidae</taxon>
        <taxon>Glossina</taxon>
    </lineage>
</organism>
<reference evidence="2" key="2">
    <citation type="submission" date="2020-05" db="UniProtKB">
        <authorList>
            <consortium name="EnsemblMetazoa"/>
        </authorList>
    </citation>
    <scope>IDENTIFICATION</scope>
    <source>
        <strain evidence="2">IAEA</strain>
    </source>
</reference>
<dbReference type="EnsemblMetazoa" id="GBRI023620-RA">
    <property type="protein sequence ID" value="GBRI023620-PA"/>
    <property type="gene ID" value="GBRI023620"/>
</dbReference>